<dbReference type="AlphaFoldDB" id="A0A430HLM7"/>
<dbReference type="Gene3D" id="3.40.710.10">
    <property type="entry name" value="DD-peptidase/beta-lactamase superfamily"/>
    <property type="match status" value="1"/>
</dbReference>
<dbReference type="InterPro" id="IPR012338">
    <property type="entry name" value="Beta-lactam/transpept-like"/>
</dbReference>
<comment type="caution">
    <text evidence="4">The sequence shown here is derived from an EMBL/GenBank/DDBJ whole genome shotgun (WGS) entry which is preliminary data.</text>
</comment>
<dbReference type="EC" id="3.4.16.4" evidence="4"/>
<name>A0A430HLM7_9BURK</name>
<organism evidence="4 5">
    <name type="scientific">Massilia atriviolacea</name>
    <dbReference type="NCBI Taxonomy" id="2495579"/>
    <lineage>
        <taxon>Bacteria</taxon>
        <taxon>Pseudomonadati</taxon>
        <taxon>Pseudomonadota</taxon>
        <taxon>Betaproteobacteria</taxon>
        <taxon>Burkholderiales</taxon>
        <taxon>Oxalobacteraceae</taxon>
        <taxon>Telluria group</taxon>
        <taxon>Massilia</taxon>
    </lineage>
</organism>
<evidence type="ECO:0000256" key="1">
    <source>
        <dbReference type="ARBA" id="ARBA00006096"/>
    </source>
</evidence>
<feature type="chain" id="PRO_5019206014" evidence="3">
    <location>
        <begin position="20"/>
        <end position="497"/>
    </location>
</feature>
<accession>A0A430HLM7</accession>
<evidence type="ECO:0000313" key="4">
    <source>
        <dbReference type="EMBL" id="RSZ58411.1"/>
    </source>
</evidence>
<dbReference type="GO" id="GO:0000270">
    <property type="term" value="P:peptidoglycan metabolic process"/>
    <property type="evidence" value="ECO:0007669"/>
    <property type="project" value="TreeGrafter"/>
</dbReference>
<keyword evidence="3" id="KW-0732">Signal</keyword>
<dbReference type="PANTHER" id="PTHR30023:SF0">
    <property type="entry name" value="PENICILLIN-SENSITIVE CARBOXYPEPTIDASE A"/>
    <property type="match status" value="1"/>
</dbReference>
<protein>
    <submittedName>
        <fullName evidence="4">D-alanyl-D-alanine carboxypeptidase/D-alanyl-D-alanine-endopeptidase</fullName>
        <ecNumber evidence="4">3.4.16.4</ecNumber>
    </submittedName>
</protein>
<dbReference type="GO" id="GO:0009002">
    <property type="term" value="F:serine-type D-Ala-D-Ala carboxypeptidase activity"/>
    <property type="evidence" value="ECO:0007669"/>
    <property type="project" value="UniProtKB-EC"/>
</dbReference>
<evidence type="ECO:0000256" key="2">
    <source>
        <dbReference type="ARBA" id="ARBA00022801"/>
    </source>
</evidence>
<proteinExistence type="inferred from homology"/>
<dbReference type="Pfam" id="PF02113">
    <property type="entry name" value="Peptidase_S13"/>
    <property type="match status" value="1"/>
</dbReference>
<dbReference type="Gene3D" id="3.50.80.20">
    <property type="entry name" value="D-Ala-D-Ala carboxypeptidase C, peptidase S13"/>
    <property type="match status" value="1"/>
</dbReference>
<feature type="signal peptide" evidence="3">
    <location>
        <begin position="1"/>
        <end position="19"/>
    </location>
</feature>
<dbReference type="OrthoDB" id="9802627at2"/>
<reference evidence="4 5" key="1">
    <citation type="submission" date="2018-12" db="EMBL/GenBank/DDBJ databases">
        <authorList>
            <person name="Yang E."/>
        </authorList>
    </citation>
    <scope>NUCLEOTIDE SEQUENCE [LARGE SCALE GENOMIC DNA]</scope>
    <source>
        <strain evidence="4 5">SOD</strain>
    </source>
</reference>
<dbReference type="PRINTS" id="PR00922">
    <property type="entry name" value="DADACBPTASE3"/>
</dbReference>
<dbReference type="InterPro" id="IPR000667">
    <property type="entry name" value="Peptidase_S13"/>
</dbReference>
<keyword evidence="5" id="KW-1185">Reference proteome</keyword>
<dbReference type="EMBL" id="RXLQ01000007">
    <property type="protein sequence ID" value="RSZ58411.1"/>
    <property type="molecule type" value="Genomic_DNA"/>
</dbReference>
<dbReference type="PANTHER" id="PTHR30023">
    <property type="entry name" value="D-ALANYL-D-ALANINE CARBOXYPEPTIDASE"/>
    <property type="match status" value="1"/>
</dbReference>
<sequence>MLRPLALAVLLAVSQAASAQLPAPVSQLLFDANIPEDAMSALVLRGDTALLSHQAERQLNPASTMKLVTTIVALDQLGPAFRGRTELRSGASVSGDVLRGDLVLRGGADADFSGEVLERMLQSLRNQGIRKIDGRLVLDRQLFNPARPDIGAPQFDESPEAYTNVIPDALMVNKNMLELDLRSGSGTLAAVAYPVLDGVTVSSAMTLVDADCGSWANGWKQPDVLRDKLGKITVVLKGSFPKYCAKTYRINVLDRQDYLDRLFRATWHRLGGVLVGDTVEAAGPPATRLLAEHVSRSLPDIVRDFNKSSDNTLARTVFLTLGSLEADPLAGSRALAAVPGETTVARAERTVRDWMRARGIDDTGLVLENGSGLSRIERISAVQMGGVLQAGLRSNWSPEFVSSLPIAAVDGTLRRRLADSPAAQRARLKTGTLRNVVAVAGYVRDAGGQQCVVVAMINSELIGNGKGRAVLDALVDWVARSGAAHGGEGAGTIAPIR</sequence>
<evidence type="ECO:0000313" key="5">
    <source>
        <dbReference type="Proteomes" id="UP000278085"/>
    </source>
</evidence>
<gene>
    <name evidence="4" type="primary">dacB</name>
    <name evidence="4" type="ORF">EJB06_15225</name>
</gene>
<comment type="similarity">
    <text evidence="1">Belongs to the peptidase S13 family.</text>
</comment>
<evidence type="ECO:0000256" key="3">
    <source>
        <dbReference type="SAM" id="SignalP"/>
    </source>
</evidence>
<dbReference type="GO" id="GO:0006508">
    <property type="term" value="P:proteolysis"/>
    <property type="evidence" value="ECO:0007669"/>
    <property type="project" value="InterPro"/>
</dbReference>
<dbReference type="SUPFAM" id="SSF56601">
    <property type="entry name" value="beta-lactamase/transpeptidase-like"/>
    <property type="match status" value="1"/>
</dbReference>
<keyword evidence="4" id="KW-0121">Carboxypeptidase</keyword>
<keyword evidence="2 4" id="KW-0378">Hydrolase</keyword>
<dbReference type="Proteomes" id="UP000278085">
    <property type="component" value="Unassembled WGS sequence"/>
</dbReference>
<dbReference type="NCBIfam" id="TIGR00666">
    <property type="entry name" value="PBP4"/>
    <property type="match status" value="1"/>
</dbReference>
<keyword evidence="4" id="KW-0645">Protease</keyword>